<dbReference type="AlphaFoldDB" id="A0A1M5EYL1"/>
<feature type="transmembrane region" description="Helical" evidence="1">
    <location>
        <begin position="12"/>
        <end position="34"/>
    </location>
</feature>
<feature type="transmembrane region" description="Helical" evidence="1">
    <location>
        <begin position="40"/>
        <end position="65"/>
    </location>
</feature>
<keyword evidence="1" id="KW-1133">Transmembrane helix</keyword>
<feature type="transmembrane region" description="Helical" evidence="1">
    <location>
        <begin position="77"/>
        <end position="95"/>
    </location>
</feature>
<evidence type="ECO:0000313" key="3">
    <source>
        <dbReference type="Proteomes" id="UP000184048"/>
    </source>
</evidence>
<feature type="transmembrane region" description="Helical" evidence="1">
    <location>
        <begin position="130"/>
        <end position="148"/>
    </location>
</feature>
<dbReference type="Proteomes" id="UP000184048">
    <property type="component" value="Unassembled WGS sequence"/>
</dbReference>
<name>A0A1M5EYL1_9BACT</name>
<keyword evidence="1" id="KW-0812">Transmembrane</keyword>
<keyword evidence="3" id="KW-1185">Reference proteome</keyword>
<evidence type="ECO:0000313" key="2">
    <source>
        <dbReference type="EMBL" id="SHF84345.1"/>
    </source>
</evidence>
<organism evidence="2 3">
    <name type="scientific">Flavisolibacter ginsengisoli DSM 18119</name>
    <dbReference type="NCBI Taxonomy" id="1121884"/>
    <lineage>
        <taxon>Bacteria</taxon>
        <taxon>Pseudomonadati</taxon>
        <taxon>Bacteroidota</taxon>
        <taxon>Chitinophagia</taxon>
        <taxon>Chitinophagales</taxon>
        <taxon>Chitinophagaceae</taxon>
        <taxon>Flavisolibacter</taxon>
    </lineage>
</organism>
<sequence>MSNKLRGIKPKLMALSIYQIIGGVLGIGLTLWMINLTSVSSVFLLLVLFVCALYGYSIYCGVLLLQERKDGLVHSKINQLLQVVSFSIFGYAYQFTSGAALSVGLDLTESLNFKFNLNASSWQVNINSDSPALIVNVNLLALFLIRFIDITRKRRKGMEVEAQIAAIGQTPEEQPLTPAL</sequence>
<proteinExistence type="predicted"/>
<evidence type="ECO:0000256" key="1">
    <source>
        <dbReference type="SAM" id="Phobius"/>
    </source>
</evidence>
<gene>
    <name evidence="2" type="ORF">SAMN02745131_03681</name>
</gene>
<keyword evidence="1" id="KW-0472">Membrane</keyword>
<reference evidence="2 3" key="1">
    <citation type="submission" date="2016-11" db="EMBL/GenBank/DDBJ databases">
        <authorList>
            <person name="Jaros S."/>
            <person name="Januszkiewicz K."/>
            <person name="Wedrychowicz H."/>
        </authorList>
    </citation>
    <scope>NUCLEOTIDE SEQUENCE [LARGE SCALE GENOMIC DNA]</scope>
    <source>
        <strain evidence="2 3">DSM 18119</strain>
    </source>
</reference>
<accession>A0A1M5EYL1</accession>
<protein>
    <submittedName>
        <fullName evidence="2">Uncharacterized protein</fullName>
    </submittedName>
</protein>
<dbReference type="EMBL" id="FQUU01000020">
    <property type="protein sequence ID" value="SHF84345.1"/>
    <property type="molecule type" value="Genomic_DNA"/>
</dbReference>